<dbReference type="AlphaFoldDB" id="A0A0F9TNV9"/>
<comment type="caution">
    <text evidence="2">The sequence shown here is derived from an EMBL/GenBank/DDBJ whole genome shotgun (WGS) entry which is preliminary data.</text>
</comment>
<evidence type="ECO:0000256" key="1">
    <source>
        <dbReference type="SAM" id="MobiDB-lite"/>
    </source>
</evidence>
<name>A0A0F9TNV9_9ZZZZ</name>
<evidence type="ECO:0000313" key="2">
    <source>
        <dbReference type="EMBL" id="KKN81004.1"/>
    </source>
</evidence>
<proteinExistence type="predicted"/>
<dbReference type="EMBL" id="LAZR01000221">
    <property type="protein sequence ID" value="KKN81004.1"/>
    <property type="molecule type" value="Genomic_DNA"/>
</dbReference>
<organism evidence="2">
    <name type="scientific">marine sediment metagenome</name>
    <dbReference type="NCBI Taxonomy" id="412755"/>
    <lineage>
        <taxon>unclassified sequences</taxon>
        <taxon>metagenomes</taxon>
        <taxon>ecological metagenomes</taxon>
    </lineage>
</organism>
<accession>A0A0F9TNV9</accession>
<reference evidence="2" key="1">
    <citation type="journal article" date="2015" name="Nature">
        <title>Complex archaea that bridge the gap between prokaryotes and eukaryotes.</title>
        <authorList>
            <person name="Spang A."/>
            <person name="Saw J.H."/>
            <person name="Jorgensen S.L."/>
            <person name="Zaremba-Niedzwiedzka K."/>
            <person name="Martijn J."/>
            <person name="Lind A.E."/>
            <person name="van Eijk R."/>
            <person name="Schleper C."/>
            <person name="Guy L."/>
            <person name="Ettema T.J."/>
        </authorList>
    </citation>
    <scope>NUCLEOTIDE SEQUENCE</scope>
</reference>
<feature type="compositionally biased region" description="Low complexity" evidence="1">
    <location>
        <begin position="1"/>
        <end position="16"/>
    </location>
</feature>
<gene>
    <name evidence="2" type="ORF">LCGC14_0323750</name>
</gene>
<protein>
    <submittedName>
        <fullName evidence="2">Uncharacterized protein</fullName>
    </submittedName>
</protein>
<sequence>MEGRVPSRPAVSAAAPLVEMELDLPKKTEPLAEPGTTGICGPPAPRCLLYGGPGSIPASSVSGSSAGRDGTRPSTKSQSHRRSQEQPASTAHQHHAVCFMEGRVPSRPAVLAATPLVEMELDLPKKARATSGARNNQHLPPTSTTLSALWRAGFHPGQRCQRRLRWSRWNSTFQKYRAAGGARNNQHLPPTSTTQAALWRAGFHPGQRCRRNHV</sequence>
<feature type="compositionally biased region" description="Low complexity" evidence="1">
    <location>
        <begin position="55"/>
        <end position="67"/>
    </location>
</feature>
<feature type="region of interest" description="Disordered" evidence="1">
    <location>
        <begin position="1"/>
        <end position="93"/>
    </location>
</feature>